<dbReference type="RefSeq" id="XP_016223219.1">
    <property type="nucleotide sequence ID" value="XM_016370926.1"/>
</dbReference>
<feature type="transmembrane region" description="Helical" evidence="11">
    <location>
        <begin position="282"/>
        <end position="304"/>
    </location>
</feature>
<keyword evidence="3" id="KW-0337">GPI-anchor biosynthesis</keyword>
<keyword evidence="5" id="KW-0808">Transferase</keyword>
<dbReference type="HOGENOM" id="CLU_022957_2_0_1"/>
<accession>A0A0D1WRA1</accession>
<evidence type="ECO:0000313" key="14">
    <source>
        <dbReference type="Proteomes" id="UP000054302"/>
    </source>
</evidence>
<dbReference type="OrthoDB" id="10066429at2759"/>
<dbReference type="EMBL" id="KN847523">
    <property type="protein sequence ID" value="KIV91645.1"/>
    <property type="molecule type" value="Genomic_DNA"/>
</dbReference>
<dbReference type="GeneID" id="27324006"/>
<name>A0A0D1WRA1_EXOME</name>
<dbReference type="PANTHER" id="PTHR22760:SF3">
    <property type="entry name" value="GPI MANNOSYLTRANSFERASE 4"/>
    <property type="match status" value="1"/>
</dbReference>
<evidence type="ECO:0000256" key="6">
    <source>
        <dbReference type="ARBA" id="ARBA00022692"/>
    </source>
</evidence>
<keyword evidence="9 11" id="KW-0472">Membrane</keyword>
<evidence type="ECO:0000256" key="11">
    <source>
        <dbReference type="RuleBase" id="RU363075"/>
    </source>
</evidence>
<sequence>MWRLTYLGLFVVRAYLALCPSYLHPDEIFQGPEPFAGHIFPYPSHPTWEWTTSRPIRSVFPLWPFYGLPMTLLKWLWAEEEDGLVDPAVIYYTLRLVMFVLSFVLEDWAIHELVRSPSHRRSALLLVTSSYVTWTFQTHTFSNSVETLLVLWSLILIERIVSEDKRSAIAASVVLGFLIVFGTFNRVTFPAFIVIPGIQLLPHFLNRPFCLLALVASGLFWTLSAIIVDTAYHSSPASTRSFFALYEHLISKPVITPINNLLYNSKTGNLAQHGLHPHYQHILVNLPQLLGPALVVLIVSAYPFNARVLKTMLGNPRLASAFTGTVLLSLIPHQEPRFLLPTIPLLLTSIRLPTSRFWNRAFWISWALFNGILAVLMGIYHQGGVIPTQLAVPWLVVHSTEATNSTAHNVEVFWWKTYPPPNFLLGPTPPHPMTRQPLNISSVPLMGFPQKELVFMLMQHMPSCDPLLSDRMSMHQVETDIYVVAPLSAWRLEDPYPPVDDFSFYMEFNLPPAALTLTNLATYRQHLNLDDMDFGGDGVWNTLSRVVGRRGLGVWRVESLCPDMGPHDGREEDGTNATSILSI</sequence>
<reference evidence="13 14" key="1">
    <citation type="submission" date="2015-01" db="EMBL/GenBank/DDBJ databases">
        <title>The Genome Sequence of Exophiala mesophila CBS40295.</title>
        <authorList>
            <consortium name="The Broad Institute Genomics Platform"/>
            <person name="Cuomo C."/>
            <person name="de Hoog S."/>
            <person name="Gorbushina A."/>
            <person name="Stielow B."/>
            <person name="Teixiera M."/>
            <person name="Abouelleil A."/>
            <person name="Chapman S.B."/>
            <person name="Priest M."/>
            <person name="Young S.K."/>
            <person name="Wortman J."/>
            <person name="Nusbaum C."/>
            <person name="Birren B."/>
        </authorList>
    </citation>
    <scope>NUCLEOTIDE SEQUENCE [LARGE SCALE GENOMIC DNA]</scope>
    <source>
        <strain evidence="13 14">CBS 40295</strain>
    </source>
</reference>
<comment type="subcellular location">
    <subcellularLocation>
        <location evidence="1 11">Endoplasmic reticulum membrane</location>
        <topology evidence="1 11">Multi-pass membrane protein</topology>
    </subcellularLocation>
</comment>
<dbReference type="Pfam" id="PF03901">
    <property type="entry name" value="Glyco_transf_22"/>
    <property type="match status" value="1"/>
</dbReference>
<evidence type="ECO:0000256" key="8">
    <source>
        <dbReference type="ARBA" id="ARBA00022989"/>
    </source>
</evidence>
<keyword evidence="12" id="KW-0732">Signal</keyword>
<comment type="pathway">
    <text evidence="2">Glycolipid biosynthesis; glycosylphosphatidylinositol-anchor biosynthesis.</text>
</comment>
<dbReference type="PANTHER" id="PTHR22760">
    <property type="entry name" value="GLYCOSYLTRANSFERASE"/>
    <property type="match status" value="1"/>
</dbReference>
<organism evidence="13 14">
    <name type="scientific">Exophiala mesophila</name>
    <name type="common">Black yeast-like fungus</name>
    <dbReference type="NCBI Taxonomy" id="212818"/>
    <lineage>
        <taxon>Eukaryota</taxon>
        <taxon>Fungi</taxon>
        <taxon>Dikarya</taxon>
        <taxon>Ascomycota</taxon>
        <taxon>Pezizomycotina</taxon>
        <taxon>Eurotiomycetes</taxon>
        <taxon>Chaetothyriomycetidae</taxon>
        <taxon>Chaetothyriales</taxon>
        <taxon>Herpotrichiellaceae</taxon>
        <taxon>Exophiala</taxon>
    </lineage>
</organism>
<evidence type="ECO:0000256" key="5">
    <source>
        <dbReference type="ARBA" id="ARBA00022679"/>
    </source>
</evidence>
<evidence type="ECO:0000256" key="10">
    <source>
        <dbReference type="ARBA" id="ARBA00038466"/>
    </source>
</evidence>
<dbReference type="InterPro" id="IPR005599">
    <property type="entry name" value="GPI_mannosylTrfase"/>
</dbReference>
<dbReference type="GO" id="GO:0005789">
    <property type="term" value="C:endoplasmic reticulum membrane"/>
    <property type="evidence" value="ECO:0007669"/>
    <property type="project" value="UniProtKB-SubCell"/>
</dbReference>
<dbReference type="STRING" id="212818.A0A0D1WRA1"/>
<dbReference type="GO" id="GO:0006506">
    <property type="term" value="P:GPI anchor biosynthetic process"/>
    <property type="evidence" value="ECO:0007669"/>
    <property type="project" value="UniProtKB-KW"/>
</dbReference>
<proteinExistence type="inferred from homology"/>
<dbReference type="EC" id="2.4.1.-" evidence="11"/>
<feature type="chain" id="PRO_5002236156" description="Mannosyltransferase" evidence="12">
    <location>
        <begin position="26"/>
        <end position="583"/>
    </location>
</feature>
<dbReference type="AlphaFoldDB" id="A0A0D1WRA1"/>
<comment type="similarity">
    <text evidence="10">Belongs to the glycosyltransferase 22 family. PIGZ subfamily.</text>
</comment>
<gene>
    <name evidence="13" type="ORF">PV10_06161</name>
</gene>
<keyword evidence="7 11" id="KW-0256">Endoplasmic reticulum</keyword>
<feature type="signal peptide" evidence="12">
    <location>
        <begin position="1"/>
        <end position="25"/>
    </location>
</feature>
<dbReference type="GO" id="GO:0000026">
    <property type="term" value="F:alpha-1,2-mannosyltransferase activity"/>
    <property type="evidence" value="ECO:0007669"/>
    <property type="project" value="TreeGrafter"/>
</dbReference>
<evidence type="ECO:0000256" key="1">
    <source>
        <dbReference type="ARBA" id="ARBA00004477"/>
    </source>
</evidence>
<evidence type="ECO:0000256" key="2">
    <source>
        <dbReference type="ARBA" id="ARBA00004687"/>
    </source>
</evidence>
<keyword evidence="4 11" id="KW-0328">Glycosyltransferase</keyword>
<dbReference type="OMA" id="HGIHPRY"/>
<keyword evidence="14" id="KW-1185">Reference proteome</keyword>
<protein>
    <recommendedName>
        <fullName evidence="11">Mannosyltransferase</fullName>
        <ecNumber evidence="11">2.4.1.-</ecNumber>
    </recommendedName>
</protein>
<evidence type="ECO:0000256" key="3">
    <source>
        <dbReference type="ARBA" id="ARBA00022502"/>
    </source>
</evidence>
<feature type="transmembrane region" description="Helical" evidence="11">
    <location>
        <begin position="361"/>
        <end position="380"/>
    </location>
</feature>
<feature type="transmembrane region" description="Helical" evidence="11">
    <location>
        <begin position="169"/>
        <end position="197"/>
    </location>
</feature>
<dbReference type="Proteomes" id="UP000054302">
    <property type="component" value="Unassembled WGS sequence"/>
</dbReference>
<evidence type="ECO:0000256" key="12">
    <source>
        <dbReference type="SAM" id="SignalP"/>
    </source>
</evidence>
<keyword evidence="6 11" id="KW-0812">Transmembrane</keyword>
<keyword evidence="8 11" id="KW-1133">Transmembrane helix</keyword>
<dbReference type="VEuPathDB" id="FungiDB:PV10_06161"/>
<comment type="caution">
    <text evidence="11">Lacks conserved residue(s) required for the propagation of feature annotation.</text>
</comment>
<feature type="transmembrane region" description="Helical" evidence="11">
    <location>
        <begin position="209"/>
        <end position="228"/>
    </location>
</feature>
<evidence type="ECO:0000256" key="7">
    <source>
        <dbReference type="ARBA" id="ARBA00022824"/>
    </source>
</evidence>
<evidence type="ECO:0000256" key="9">
    <source>
        <dbReference type="ARBA" id="ARBA00023136"/>
    </source>
</evidence>
<evidence type="ECO:0000256" key="4">
    <source>
        <dbReference type="ARBA" id="ARBA00022676"/>
    </source>
</evidence>
<evidence type="ECO:0000313" key="13">
    <source>
        <dbReference type="EMBL" id="KIV91645.1"/>
    </source>
</evidence>